<dbReference type="InterPro" id="IPR002560">
    <property type="entry name" value="Transposase_DDE"/>
</dbReference>
<dbReference type="Proteomes" id="UP001501710">
    <property type="component" value="Unassembled WGS sequence"/>
</dbReference>
<feature type="domain" description="HTH IS21-type" evidence="2">
    <location>
        <begin position="205"/>
        <end position="268"/>
    </location>
</feature>
<feature type="compositionally biased region" description="Pro residues" evidence="1">
    <location>
        <begin position="335"/>
        <end position="344"/>
    </location>
</feature>
<protein>
    <recommendedName>
        <fullName evidence="2">HTH IS21-type domain-containing protein</fullName>
    </recommendedName>
</protein>
<comment type="caution">
    <text evidence="3">The sequence shown here is derived from an EMBL/GenBank/DDBJ whole genome shotgun (WGS) entry which is preliminary data.</text>
</comment>
<dbReference type="InterPro" id="IPR017894">
    <property type="entry name" value="HTH_IS21_transposase_type"/>
</dbReference>
<sequence length="344" mass="39309">MVLDVRVRRLACRDWRCPRRTFREQLPGLLERYQRRTIRLTAQVGVVVRELAGRAGARILAALGAPISRHTALRALLRIPLPVVATPRVLGVDDFSLRRSRTYATVLIDAETRRRVDVLPDRRSDTLAAWLRKHPGVQVVCRDGAAGYADAVHQTLPDALQVGDRWHIWHNFAQAAGKEVSVHSGCWASASRVRKLDGGRTTTLARWQQVHDLLDAGVGLLECARRLNLALNTVKRYARVDKPTQMRRAPQYRPTLVDPYREYLRKRRTEDPAVPVLQLLREIRERGYTGSQNLLYRYITQGRVEDDRPALSPRRLTRFLLTRPQALRPDQPNSSPRPPAPARR</sequence>
<evidence type="ECO:0000259" key="2">
    <source>
        <dbReference type="PROSITE" id="PS50531"/>
    </source>
</evidence>
<accession>A0ABP8CEJ8</accession>
<dbReference type="NCBIfam" id="NF033550">
    <property type="entry name" value="transpos_ISL3"/>
    <property type="match status" value="1"/>
</dbReference>
<evidence type="ECO:0000313" key="3">
    <source>
        <dbReference type="EMBL" id="GAA4238080.1"/>
    </source>
</evidence>
<gene>
    <name evidence="3" type="ORF">GCM10022254_52480</name>
</gene>
<feature type="compositionally biased region" description="Low complexity" evidence="1">
    <location>
        <begin position="322"/>
        <end position="334"/>
    </location>
</feature>
<dbReference type="PANTHER" id="PTHR33498:SF1">
    <property type="entry name" value="TRANSPOSASE FOR INSERTION SEQUENCE ELEMENT IS1557"/>
    <property type="match status" value="1"/>
</dbReference>
<dbReference type="Pfam" id="PF01610">
    <property type="entry name" value="DDE_Tnp_ISL3"/>
    <property type="match status" value="1"/>
</dbReference>
<name>A0ABP8CEJ8_9ACTN</name>
<reference evidence="4" key="1">
    <citation type="journal article" date="2019" name="Int. J. Syst. Evol. Microbiol.">
        <title>The Global Catalogue of Microorganisms (GCM) 10K type strain sequencing project: providing services to taxonomists for standard genome sequencing and annotation.</title>
        <authorList>
            <consortium name="The Broad Institute Genomics Platform"/>
            <consortium name="The Broad Institute Genome Sequencing Center for Infectious Disease"/>
            <person name="Wu L."/>
            <person name="Ma J."/>
        </authorList>
    </citation>
    <scope>NUCLEOTIDE SEQUENCE [LARGE SCALE GENOMIC DNA]</scope>
    <source>
        <strain evidence="4">JCM 17440</strain>
    </source>
</reference>
<proteinExistence type="predicted"/>
<evidence type="ECO:0000313" key="4">
    <source>
        <dbReference type="Proteomes" id="UP001501710"/>
    </source>
</evidence>
<dbReference type="PROSITE" id="PS50531">
    <property type="entry name" value="HTH_IS21"/>
    <property type="match status" value="1"/>
</dbReference>
<organism evidence="3 4">
    <name type="scientific">Actinomadura meridiana</name>
    <dbReference type="NCBI Taxonomy" id="559626"/>
    <lineage>
        <taxon>Bacteria</taxon>
        <taxon>Bacillati</taxon>
        <taxon>Actinomycetota</taxon>
        <taxon>Actinomycetes</taxon>
        <taxon>Streptosporangiales</taxon>
        <taxon>Thermomonosporaceae</taxon>
        <taxon>Actinomadura</taxon>
    </lineage>
</organism>
<dbReference type="EMBL" id="BAABAS010000020">
    <property type="protein sequence ID" value="GAA4238080.1"/>
    <property type="molecule type" value="Genomic_DNA"/>
</dbReference>
<feature type="region of interest" description="Disordered" evidence="1">
    <location>
        <begin position="322"/>
        <end position="344"/>
    </location>
</feature>
<evidence type="ECO:0000256" key="1">
    <source>
        <dbReference type="SAM" id="MobiDB-lite"/>
    </source>
</evidence>
<keyword evidence="4" id="KW-1185">Reference proteome</keyword>
<dbReference type="PANTHER" id="PTHR33498">
    <property type="entry name" value="TRANSPOSASE FOR INSERTION SEQUENCE ELEMENT IS1557"/>
    <property type="match status" value="1"/>
</dbReference>
<dbReference type="InterPro" id="IPR047951">
    <property type="entry name" value="Transpos_ISL3"/>
</dbReference>